<sequence length="80" mass="9213">MKEIIQLNLTEEESIILQSLVAVGITTRHENLTIEVLEDLERRVCSMRTFLRSWPEASKSLAEKMTDLTKTSMEMIKAKC</sequence>
<dbReference type="AlphaFoldDB" id="A0A0F9M6X9"/>
<proteinExistence type="predicted"/>
<comment type="caution">
    <text evidence="1">The sequence shown here is derived from an EMBL/GenBank/DDBJ whole genome shotgun (WGS) entry which is preliminary data.</text>
</comment>
<organism evidence="1">
    <name type="scientific">marine sediment metagenome</name>
    <dbReference type="NCBI Taxonomy" id="412755"/>
    <lineage>
        <taxon>unclassified sequences</taxon>
        <taxon>metagenomes</taxon>
        <taxon>ecological metagenomes</taxon>
    </lineage>
</organism>
<gene>
    <name evidence="1" type="ORF">LCGC14_1109990</name>
</gene>
<protein>
    <submittedName>
        <fullName evidence="1">Uncharacterized protein</fullName>
    </submittedName>
</protein>
<reference evidence="1" key="1">
    <citation type="journal article" date="2015" name="Nature">
        <title>Complex archaea that bridge the gap between prokaryotes and eukaryotes.</title>
        <authorList>
            <person name="Spang A."/>
            <person name="Saw J.H."/>
            <person name="Jorgensen S.L."/>
            <person name="Zaremba-Niedzwiedzka K."/>
            <person name="Martijn J."/>
            <person name="Lind A.E."/>
            <person name="van Eijk R."/>
            <person name="Schleper C."/>
            <person name="Guy L."/>
            <person name="Ettema T.J."/>
        </authorList>
    </citation>
    <scope>NUCLEOTIDE SEQUENCE</scope>
</reference>
<dbReference type="EMBL" id="LAZR01005058">
    <property type="protein sequence ID" value="KKN03205.1"/>
    <property type="molecule type" value="Genomic_DNA"/>
</dbReference>
<accession>A0A0F9M6X9</accession>
<name>A0A0F9M6X9_9ZZZZ</name>
<evidence type="ECO:0000313" key="1">
    <source>
        <dbReference type="EMBL" id="KKN03205.1"/>
    </source>
</evidence>